<dbReference type="EMBL" id="JBHUHY010000015">
    <property type="protein sequence ID" value="MFD2187919.1"/>
    <property type="molecule type" value="Genomic_DNA"/>
</dbReference>
<dbReference type="SUPFAM" id="SSF52540">
    <property type="entry name" value="P-loop containing nucleoside triphosphate hydrolases"/>
    <property type="match status" value="1"/>
</dbReference>
<accession>A0ABW5AY11</accession>
<evidence type="ECO:0008006" key="3">
    <source>
        <dbReference type="Google" id="ProtNLM"/>
    </source>
</evidence>
<organism evidence="1 2">
    <name type="scientific">Aquimarina celericrescens</name>
    <dbReference type="NCBI Taxonomy" id="1964542"/>
    <lineage>
        <taxon>Bacteria</taxon>
        <taxon>Pseudomonadati</taxon>
        <taxon>Bacteroidota</taxon>
        <taxon>Flavobacteriia</taxon>
        <taxon>Flavobacteriales</taxon>
        <taxon>Flavobacteriaceae</taxon>
        <taxon>Aquimarina</taxon>
    </lineage>
</organism>
<dbReference type="InterPro" id="IPR027417">
    <property type="entry name" value="P-loop_NTPase"/>
</dbReference>
<keyword evidence="2" id="KW-1185">Reference proteome</keyword>
<gene>
    <name evidence="1" type="ORF">ACFSJT_14035</name>
</gene>
<name>A0ABW5AY11_9FLAO</name>
<evidence type="ECO:0000313" key="1">
    <source>
        <dbReference type="EMBL" id="MFD2187919.1"/>
    </source>
</evidence>
<reference evidence="2" key="1">
    <citation type="journal article" date="2019" name="Int. J. Syst. Evol. Microbiol.">
        <title>The Global Catalogue of Microorganisms (GCM) 10K type strain sequencing project: providing services to taxonomists for standard genome sequencing and annotation.</title>
        <authorList>
            <consortium name="The Broad Institute Genomics Platform"/>
            <consortium name="The Broad Institute Genome Sequencing Center for Infectious Disease"/>
            <person name="Wu L."/>
            <person name="Ma J."/>
        </authorList>
    </citation>
    <scope>NUCLEOTIDE SEQUENCE [LARGE SCALE GENOMIC DNA]</scope>
    <source>
        <strain evidence="2">DT92</strain>
    </source>
</reference>
<dbReference type="Gene3D" id="3.40.50.300">
    <property type="entry name" value="P-loop containing nucleotide triphosphate hydrolases"/>
    <property type="match status" value="1"/>
</dbReference>
<protein>
    <recommendedName>
        <fullName evidence="3">Thymidylate kinase</fullName>
    </recommendedName>
</protein>
<sequence>MSIIIALDGHDGVGKTTLAKQLVEQHNGIYVRPFGGKSGIDLIEAADNQYFDKVSAIGKQAINEAMLAYIDHTRPLIFDRHWITVLSLLPEHNRICWPHPIYSFLCSAELTTIKSRLSKRTSEKQFEDAYHSHYLNTYLKIAKVCGSTVIETDHISITGALQKINEILNTYL</sequence>
<dbReference type="Proteomes" id="UP001597344">
    <property type="component" value="Unassembled WGS sequence"/>
</dbReference>
<evidence type="ECO:0000313" key="2">
    <source>
        <dbReference type="Proteomes" id="UP001597344"/>
    </source>
</evidence>
<dbReference type="RefSeq" id="WP_378320922.1">
    <property type="nucleotide sequence ID" value="NZ_JBHUHY010000015.1"/>
</dbReference>
<proteinExistence type="predicted"/>
<comment type="caution">
    <text evidence="1">The sequence shown here is derived from an EMBL/GenBank/DDBJ whole genome shotgun (WGS) entry which is preliminary data.</text>
</comment>